<keyword evidence="1" id="KW-1133">Transmembrane helix</keyword>
<reference evidence="2" key="1">
    <citation type="submission" date="2023-10" db="EMBL/GenBank/DDBJ databases">
        <authorList>
            <person name="Chen Y."/>
            <person name="Shah S."/>
            <person name="Dougan E. K."/>
            <person name="Thang M."/>
            <person name="Chan C."/>
        </authorList>
    </citation>
    <scope>NUCLEOTIDE SEQUENCE [LARGE SCALE GENOMIC DNA]</scope>
</reference>
<protein>
    <submittedName>
        <fullName evidence="2">Uncharacterized protein</fullName>
    </submittedName>
</protein>
<dbReference type="Proteomes" id="UP001189429">
    <property type="component" value="Unassembled WGS sequence"/>
</dbReference>
<evidence type="ECO:0000313" key="2">
    <source>
        <dbReference type="EMBL" id="CAK0876160.1"/>
    </source>
</evidence>
<keyword evidence="1" id="KW-0472">Membrane</keyword>
<keyword evidence="3" id="KW-1185">Reference proteome</keyword>
<feature type="transmembrane region" description="Helical" evidence="1">
    <location>
        <begin position="30"/>
        <end position="55"/>
    </location>
</feature>
<evidence type="ECO:0000256" key="1">
    <source>
        <dbReference type="SAM" id="Phobius"/>
    </source>
</evidence>
<evidence type="ECO:0000313" key="3">
    <source>
        <dbReference type="Proteomes" id="UP001189429"/>
    </source>
</evidence>
<comment type="caution">
    <text evidence="2">The sequence shown here is derived from an EMBL/GenBank/DDBJ whole genome shotgun (WGS) entry which is preliminary data.</text>
</comment>
<proteinExistence type="predicted"/>
<organism evidence="2 3">
    <name type="scientific">Prorocentrum cordatum</name>
    <dbReference type="NCBI Taxonomy" id="2364126"/>
    <lineage>
        <taxon>Eukaryota</taxon>
        <taxon>Sar</taxon>
        <taxon>Alveolata</taxon>
        <taxon>Dinophyceae</taxon>
        <taxon>Prorocentrales</taxon>
        <taxon>Prorocentraceae</taxon>
        <taxon>Prorocentrum</taxon>
    </lineage>
</organism>
<accession>A0ABN9VTA8</accession>
<dbReference type="EMBL" id="CAUYUJ010017601">
    <property type="protein sequence ID" value="CAK0876160.1"/>
    <property type="molecule type" value="Genomic_DNA"/>
</dbReference>
<sequence length="106" mass="11967">MTEVTWGVIVKAVEDGKRDNPFHNCPMCECIFWCFPLLCLQCVLCLMLNPCAWWAAMKTNRGVRSAAETVSQQLKRSNPQWDCNAELGATRNYIVLSARARDGPCL</sequence>
<gene>
    <name evidence="2" type="ORF">PCOR1329_LOCUS60628</name>
</gene>
<name>A0ABN9VTA8_9DINO</name>
<keyword evidence="1" id="KW-0812">Transmembrane</keyword>